<evidence type="ECO:0000313" key="3">
    <source>
        <dbReference type="Proteomes" id="UP001566132"/>
    </source>
</evidence>
<accession>A0ABD1ETE5</accession>
<name>A0ABD1ETE5_HYPHA</name>
<sequence length="172" mass="20335">MSAYYKSLISDEEVLRELIKESKRRERKFSVNTRLKPNLTCFRRMVSHLVTNNKKIDKDVRQLQRDSRTDPQEIDFSAPIVNSKPVIDYRHRKRLMLERKINFVKANDSRKKTTQYRKESENITVENNLKPSKKMEKCSKKISVLSFKNSNSSKTNNSEKDEVIYISSDEAE</sequence>
<protein>
    <submittedName>
        <fullName evidence="2">Uncharacterized protein</fullName>
    </submittedName>
</protein>
<dbReference type="AlphaFoldDB" id="A0ABD1ETE5"/>
<feature type="region of interest" description="Disordered" evidence="1">
    <location>
        <begin position="148"/>
        <end position="172"/>
    </location>
</feature>
<dbReference type="EMBL" id="JBDJPC010000005">
    <property type="protein sequence ID" value="KAL1502067.1"/>
    <property type="molecule type" value="Genomic_DNA"/>
</dbReference>
<organism evidence="2 3">
    <name type="scientific">Hypothenemus hampei</name>
    <name type="common">Coffee berry borer</name>
    <dbReference type="NCBI Taxonomy" id="57062"/>
    <lineage>
        <taxon>Eukaryota</taxon>
        <taxon>Metazoa</taxon>
        <taxon>Ecdysozoa</taxon>
        <taxon>Arthropoda</taxon>
        <taxon>Hexapoda</taxon>
        <taxon>Insecta</taxon>
        <taxon>Pterygota</taxon>
        <taxon>Neoptera</taxon>
        <taxon>Endopterygota</taxon>
        <taxon>Coleoptera</taxon>
        <taxon>Polyphaga</taxon>
        <taxon>Cucujiformia</taxon>
        <taxon>Curculionidae</taxon>
        <taxon>Scolytinae</taxon>
        <taxon>Hypothenemus</taxon>
    </lineage>
</organism>
<keyword evidence="3" id="KW-1185">Reference proteome</keyword>
<reference evidence="2 3" key="1">
    <citation type="submission" date="2024-05" db="EMBL/GenBank/DDBJ databases">
        <title>Genetic variation in Jamaican populations of the coffee berry borer (Hypothenemus hampei).</title>
        <authorList>
            <person name="Errbii M."/>
            <person name="Myrie A."/>
        </authorList>
    </citation>
    <scope>NUCLEOTIDE SEQUENCE [LARGE SCALE GENOMIC DNA]</scope>
    <source>
        <strain evidence="2">JA-Hopewell-2020-01-JO</strain>
        <tissue evidence="2">Whole body</tissue>
    </source>
</reference>
<proteinExistence type="predicted"/>
<comment type="caution">
    <text evidence="2">The sequence shown here is derived from an EMBL/GenBank/DDBJ whole genome shotgun (WGS) entry which is preliminary data.</text>
</comment>
<evidence type="ECO:0000256" key="1">
    <source>
        <dbReference type="SAM" id="MobiDB-lite"/>
    </source>
</evidence>
<evidence type="ECO:0000313" key="2">
    <source>
        <dbReference type="EMBL" id="KAL1502067.1"/>
    </source>
</evidence>
<dbReference type="Proteomes" id="UP001566132">
    <property type="component" value="Unassembled WGS sequence"/>
</dbReference>
<gene>
    <name evidence="2" type="ORF">ABEB36_007268</name>
</gene>